<name>A0A956NI75_UNCEI</name>
<protein>
    <recommendedName>
        <fullName evidence="3">Tetratricopeptide repeat protein</fullName>
    </recommendedName>
</protein>
<dbReference type="InterPro" id="IPR011990">
    <property type="entry name" value="TPR-like_helical_dom_sf"/>
</dbReference>
<gene>
    <name evidence="1" type="ORF">KDA27_17045</name>
</gene>
<evidence type="ECO:0008006" key="3">
    <source>
        <dbReference type="Google" id="ProtNLM"/>
    </source>
</evidence>
<reference evidence="1" key="1">
    <citation type="submission" date="2020-04" db="EMBL/GenBank/DDBJ databases">
        <authorList>
            <person name="Zhang T."/>
        </authorList>
    </citation>
    <scope>NUCLEOTIDE SEQUENCE</scope>
    <source>
        <strain evidence="1">HKST-UBA02</strain>
    </source>
</reference>
<comment type="caution">
    <text evidence="1">The sequence shown here is derived from an EMBL/GenBank/DDBJ whole genome shotgun (WGS) entry which is preliminary data.</text>
</comment>
<evidence type="ECO:0000313" key="1">
    <source>
        <dbReference type="EMBL" id="MCA9757514.1"/>
    </source>
</evidence>
<proteinExistence type="predicted"/>
<feature type="non-terminal residue" evidence="1">
    <location>
        <position position="1"/>
    </location>
</feature>
<dbReference type="AlphaFoldDB" id="A0A956NI75"/>
<accession>A0A956NI75</accession>
<dbReference type="EMBL" id="JAGQHS010000102">
    <property type="protein sequence ID" value="MCA9757514.1"/>
    <property type="molecule type" value="Genomic_DNA"/>
</dbReference>
<reference evidence="1" key="2">
    <citation type="journal article" date="2021" name="Microbiome">
        <title>Successional dynamics and alternative stable states in a saline activated sludge microbial community over 9 years.</title>
        <authorList>
            <person name="Wang Y."/>
            <person name="Ye J."/>
            <person name="Ju F."/>
            <person name="Liu L."/>
            <person name="Boyd J.A."/>
            <person name="Deng Y."/>
            <person name="Parks D.H."/>
            <person name="Jiang X."/>
            <person name="Yin X."/>
            <person name="Woodcroft B.J."/>
            <person name="Tyson G.W."/>
            <person name="Hugenholtz P."/>
            <person name="Polz M.F."/>
            <person name="Zhang T."/>
        </authorList>
    </citation>
    <scope>NUCLEOTIDE SEQUENCE</scope>
    <source>
        <strain evidence="1">HKST-UBA02</strain>
    </source>
</reference>
<dbReference type="SUPFAM" id="SSF48452">
    <property type="entry name" value="TPR-like"/>
    <property type="match status" value="1"/>
</dbReference>
<sequence>EAAYEHYLSAVELYDEDIQTWTNLGEVALEQSTKFMKDGRTAEAEEAFVNAAEALGRAIALDPEAKEDAGRRAHALVHVTVGAMQSAMVH</sequence>
<organism evidence="1 2">
    <name type="scientific">Eiseniibacteriota bacterium</name>
    <dbReference type="NCBI Taxonomy" id="2212470"/>
    <lineage>
        <taxon>Bacteria</taxon>
        <taxon>Candidatus Eiseniibacteriota</taxon>
    </lineage>
</organism>
<evidence type="ECO:0000313" key="2">
    <source>
        <dbReference type="Proteomes" id="UP000739538"/>
    </source>
</evidence>
<dbReference type="Proteomes" id="UP000739538">
    <property type="component" value="Unassembled WGS sequence"/>
</dbReference>
<dbReference type="Gene3D" id="1.25.40.10">
    <property type="entry name" value="Tetratricopeptide repeat domain"/>
    <property type="match status" value="1"/>
</dbReference>